<reference evidence="2" key="1">
    <citation type="journal article" date="2020" name="Nature">
        <title>Giant virus diversity and host interactions through global metagenomics.</title>
        <authorList>
            <person name="Schulz F."/>
            <person name="Roux S."/>
            <person name="Paez-Espino D."/>
            <person name="Jungbluth S."/>
            <person name="Walsh D.A."/>
            <person name="Denef V.J."/>
            <person name="McMahon K.D."/>
            <person name="Konstantinidis K.T."/>
            <person name="Eloe-Fadrosh E.A."/>
            <person name="Kyrpides N.C."/>
            <person name="Woyke T."/>
        </authorList>
    </citation>
    <scope>NUCLEOTIDE SEQUENCE</scope>
    <source>
        <strain evidence="2">GVMAG-M-3300021375-17</strain>
    </source>
</reference>
<evidence type="ECO:0000256" key="1">
    <source>
        <dbReference type="SAM" id="MobiDB-lite"/>
    </source>
</evidence>
<sequence length="60" mass="6987">MNKPTKTQRVMYRKHGKRSLCRGKSVKKPNKCKKVRGCKVASGTKRVYCRKANATRYSKR</sequence>
<protein>
    <submittedName>
        <fullName evidence="2">Uncharacterized protein</fullName>
    </submittedName>
</protein>
<feature type="compositionally biased region" description="Basic residues" evidence="1">
    <location>
        <begin position="11"/>
        <end position="24"/>
    </location>
</feature>
<dbReference type="EMBL" id="MN739452">
    <property type="protein sequence ID" value="QHT05327.1"/>
    <property type="molecule type" value="Genomic_DNA"/>
</dbReference>
<name>A0A6C0CM75_9ZZZZ</name>
<accession>A0A6C0CM75</accession>
<organism evidence="2">
    <name type="scientific">viral metagenome</name>
    <dbReference type="NCBI Taxonomy" id="1070528"/>
    <lineage>
        <taxon>unclassified sequences</taxon>
        <taxon>metagenomes</taxon>
        <taxon>organismal metagenomes</taxon>
    </lineage>
</organism>
<evidence type="ECO:0000313" key="2">
    <source>
        <dbReference type="EMBL" id="QHT05327.1"/>
    </source>
</evidence>
<dbReference type="AlphaFoldDB" id="A0A6C0CM75"/>
<feature type="region of interest" description="Disordered" evidence="1">
    <location>
        <begin position="1"/>
        <end position="24"/>
    </location>
</feature>
<proteinExistence type="predicted"/>